<keyword evidence="3" id="KW-1185">Reference proteome</keyword>
<accession>A0ABN0VY08</accession>
<evidence type="ECO:0000313" key="2">
    <source>
        <dbReference type="EMBL" id="GAA0320099.1"/>
    </source>
</evidence>
<evidence type="ECO:0000313" key="3">
    <source>
        <dbReference type="Proteomes" id="UP001500782"/>
    </source>
</evidence>
<reference evidence="2 3" key="1">
    <citation type="journal article" date="2019" name="Int. J. Syst. Evol. Microbiol.">
        <title>The Global Catalogue of Microorganisms (GCM) 10K type strain sequencing project: providing services to taxonomists for standard genome sequencing and annotation.</title>
        <authorList>
            <consortium name="The Broad Institute Genomics Platform"/>
            <consortium name="The Broad Institute Genome Sequencing Center for Infectious Disease"/>
            <person name="Wu L."/>
            <person name="Ma J."/>
        </authorList>
    </citation>
    <scope>NUCLEOTIDE SEQUENCE [LARGE SCALE GENOMIC DNA]</scope>
    <source>
        <strain evidence="2 3">JCM 9731</strain>
    </source>
</reference>
<evidence type="ECO:0000256" key="1">
    <source>
        <dbReference type="SAM" id="MobiDB-lite"/>
    </source>
</evidence>
<sequence>MKAKILAGSYIFLLVVGTLVSLYIPKNDAVANEAVVIPNEAIRLRILANSDSEKDQLVKEKVRDEVNKAITAWVEDLTSLDAARDTIKGNLPEIERIAQRVLKEEGSQHSIKVDFEKVQFPTKLYGEFLYPAGEYEAVLITIGEGTGANWWCVLFPPLCFVDFSNGVATSPGFEDDPVEKEEDTKEKTVKLSKADKKEKKDPVYVEEKEEEVEVRFFIVDFFKSIF</sequence>
<proteinExistence type="predicted"/>
<dbReference type="EMBL" id="BAAADJ010000006">
    <property type="protein sequence ID" value="GAA0320099.1"/>
    <property type="molecule type" value="Genomic_DNA"/>
</dbReference>
<dbReference type="RefSeq" id="WP_343796627.1">
    <property type="nucleotide sequence ID" value="NZ_BAAADJ010000006.1"/>
</dbReference>
<gene>
    <name evidence="2" type="primary">spoIIR</name>
    <name evidence="2" type="ORF">GCM10008967_08290</name>
</gene>
<dbReference type="InterPro" id="IPR014202">
    <property type="entry name" value="Spore_II_R"/>
</dbReference>
<comment type="caution">
    <text evidence="2">The sequence shown here is derived from an EMBL/GenBank/DDBJ whole genome shotgun (WGS) entry which is preliminary data.</text>
</comment>
<dbReference type="NCBIfam" id="TIGR02837">
    <property type="entry name" value="spore_II_R"/>
    <property type="match status" value="1"/>
</dbReference>
<name>A0ABN0VY08_9BACI</name>
<dbReference type="Pfam" id="PF09551">
    <property type="entry name" value="Spore_II_R"/>
    <property type="match status" value="1"/>
</dbReference>
<organism evidence="2 3">
    <name type="scientific">Bacillus carboniphilus</name>
    <dbReference type="NCBI Taxonomy" id="86663"/>
    <lineage>
        <taxon>Bacteria</taxon>
        <taxon>Bacillati</taxon>
        <taxon>Bacillota</taxon>
        <taxon>Bacilli</taxon>
        <taxon>Bacillales</taxon>
        <taxon>Bacillaceae</taxon>
        <taxon>Bacillus</taxon>
    </lineage>
</organism>
<feature type="compositionally biased region" description="Basic and acidic residues" evidence="1">
    <location>
        <begin position="182"/>
        <end position="201"/>
    </location>
</feature>
<dbReference type="Proteomes" id="UP001500782">
    <property type="component" value="Unassembled WGS sequence"/>
</dbReference>
<protein>
    <submittedName>
        <fullName evidence="2">Stage II sporulation protein R</fullName>
    </submittedName>
</protein>
<feature type="region of interest" description="Disordered" evidence="1">
    <location>
        <begin position="172"/>
        <end position="201"/>
    </location>
</feature>